<dbReference type="Proteomes" id="UP000005156">
    <property type="component" value="Unassembled WGS sequence"/>
</dbReference>
<comment type="caution">
    <text evidence="1">The sequence shown here is derived from an EMBL/GenBank/DDBJ whole genome shotgun (WGS) entry which is preliminary data.</text>
</comment>
<organism evidence="1 2">
    <name type="scientific">Parasutterella excrementihominis YIT 11859</name>
    <dbReference type="NCBI Taxonomy" id="762966"/>
    <lineage>
        <taxon>Bacteria</taxon>
        <taxon>Pseudomonadati</taxon>
        <taxon>Pseudomonadota</taxon>
        <taxon>Betaproteobacteria</taxon>
        <taxon>Burkholderiales</taxon>
        <taxon>Sutterellaceae</taxon>
        <taxon>Parasutterella</taxon>
    </lineage>
</organism>
<name>F3QLW9_9BURK</name>
<gene>
    <name evidence="1" type="ORF">HMPREF9439_01942</name>
</gene>
<keyword evidence="2" id="KW-1185">Reference proteome</keyword>
<accession>F3QLW9</accession>
<dbReference type="AlphaFoldDB" id="F3QLW9"/>
<protein>
    <submittedName>
        <fullName evidence="1">Uncharacterized protein</fullName>
    </submittedName>
</protein>
<evidence type="ECO:0000313" key="1">
    <source>
        <dbReference type="EMBL" id="EGG52564.1"/>
    </source>
</evidence>
<evidence type="ECO:0000313" key="2">
    <source>
        <dbReference type="Proteomes" id="UP000005156"/>
    </source>
</evidence>
<dbReference type="EMBL" id="AFBP01000068">
    <property type="protein sequence ID" value="EGG52564.1"/>
    <property type="molecule type" value="Genomic_DNA"/>
</dbReference>
<sequence>MPISNKNKDFKLQKALRELQFPSAFLLGKKRALRTFIQRACLI</sequence>
<dbReference type="HOGENOM" id="CLU_3237148_0_0_4"/>
<proteinExistence type="predicted"/>
<reference evidence="1 2" key="1">
    <citation type="submission" date="2011-02" db="EMBL/GenBank/DDBJ databases">
        <authorList>
            <person name="Weinstock G."/>
            <person name="Sodergren E."/>
            <person name="Clifton S."/>
            <person name="Fulton L."/>
            <person name="Fulton B."/>
            <person name="Courtney L."/>
            <person name="Fronick C."/>
            <person name="Harrison M."/>
            <person name="Strong C."/>
            <person name="Farmer C."/>
            <person name="Delahaunty K."/>
            <person name="Markovic C."/>
            <person name="Hall O."/>
            <person name="Minx P."/>
            <person name="Tomlinson C."/>
            <person name="Mitreva M."/>
            <person name="Hou S."/>
            <person name="Chen J."/>
            <person name="Wollam A."/>
            <person name="Pepin K.H."/>
            <person name="Johnson M."/>
            <person name="Bhonagiri V."/>
            <person name="Zhang X."/>
            <person name="Suruliraj S."/>
            <person name="Warren W."/>
            <person name="Chinwalla A."/>
            <person name="Mardis E.R."/>
            <person name="Wilson R.K."/>
        </authorList>
    </citation>
    <scope>NUCLEOTIDE SEQUENCE [LARGE SCALE GENOMIC DNA]</scope>
    <source>
        <strain evidence="1 2">YIT 11859</strain>
    </source>
</reference>